<gene>
    <name evidence="3" type="ORF">GCU68_12990</name>
</gene>
<evidence type="ECO:0000313" key="4">
    <source>
        <dbReference type="Proteomes" id="UP000326170"/>
    </source>
</evidence>
<reference evidence="3 4" key="1">
    <citation type="journal article" date="2007" name="Int. J. Syst. Evol. Microbiol.">
        <title>Natronorubrum sulfidifaciens sp. nov., an extremely haloalkaliphilic archaeon isolated from Aiding salt lake in Xin-Jiang, China.</title>
        <authorList>
            <person name="Cui H.L."/>
            <person name="Tohty D."/>
            <person name="Liu H.C."/>
            <person name="Liu S.J."/>
            <person name="Oren A."/>
            <person name="Zhou P.J."/>
        </authorList>
    </citation>
    <scope>NUCLEOTIDE SEQUENCE [LARGE SCALE GENOMIC DNA]</scope>
    <source>
        <strain evidence="3 4">7-3</strain>
    </source>
</reference>
<name>A0A5P9P6G9_9EURY</name>
<dbReference type="KEGG" id="nas:GCU68_12990"/>
<evidence type="ECO:0000313" key="3">
    <source>
        <dbReference type="EMBL" id="QFU83390.1"/>
    </source>
</evidence>
<accession>A0A5P9P6G9</accession>
<feature type="compositionally biased region" description="Gly residues" evidence="1">
    <location>
        <begin position="1"/>
        <end position="11"/>
    </location>
</feature>
<dbReference type="Proteomes" id="UP000326170">
    <property type="component" value="Chromosome"/>
</dbReference>
<feature type="transmembrane region" description="Helical" evidence="2">
    <location>
        <begin position="51"/>
        <end position="68"/>
    </location>
</feature>
<keyword evidence="2" id="KW-0812">Transmembrane</keyword>
<dbReference type="OrthoDB" id="179016at2157"/>
<sequence length="70" mass="7273">MQGGLSDGIGPGEVAATTTTTTSSPADNAQQPPASPTERLVYGTAWTQDDIMIALLTLQVVLLIFVTIRA</sequence>
<dbReference type="AlphaFoldDB" id="A0A5P9P6G9"/>
<dbReference type="RefSeq" id="WP_152942254.1">
    <property type="nucleotide sequence ID" value="NZ_CP045488.1"/>
</dbReference>
<protein>
    <submittedName>
        <fullName evidence="3">Uncharacterized protein</fullName>
    </submittedName>
</protein>
<keyword evidence="4" id="KW-1185">Reference proteome</keyword>
<keyword evidence="2" id="KW-0472">Membrane</keyword>
<keyword evidence="2" id="KW-1133">Transmembrane helix</keyword>
<proteinExistence type="predicted"/>
<feature type="region of interest" description="Disordered" evidence="1">
    <location>
        <begin position="1"/>
        <end position="37"/>
    </location>
</feature>
<evidence type="ECO:0000256" key="2">
    <source>
        <dbReference type="SAM" id="Phobius"/>
    </source>
</evidence>
<dbReference type="GeneID" id="42301975"/>
<dbReference type="EMBL" id="CP045488">
    <property type="protein sequence ID" value="QFU83390.1"/>
    <property type="molecule type" value="Genomic_DNA"/>
</dbReference>
<organism evidence="3 4">
    <name type="scientific">Natronorubrum aibiense</name>
    <dbReference type="NCBI Taxonomy" id="348826"/>
    <lineage>
        <taxon>Archaea</taxon>
        <taxon>Methanobacteriati</taxon>
        <taxon>Methanobacteriota</taxon>
        <taxon>Stenosarchaea group</taxon>
        <taxon>Halobacteria</taxon>
        <taxon>Halobacteriales</taxon>
        <taxon>Natrialbaceae</taxon>
        <taxon>Natronorubrum</taxon>
    </lineage>
</organism>
<feature type="compositionally biased region" description="Polar residues" evidence="1">
    <location>
        <begin position="23"/>
        <end position="32"/>
    </location>
</feature>
<evidence type="ECO:0000256" key="1">
    <source>
        <dbReference type="SAM" id="MobiDB-lite"/>
    </source>
</evidence>